<keyword evidence="2" id="KW-1185">Reference proteome</keyword>
<organism evidence="1 2">
    <name type="scientific">Akanthomyces muscarius</name>
    <name type="common">Entomopathogenic fungus</name>
    <name type="synonym">Lecanicillium muscarium</name>
    <dbReference type="NCBI Taxonomy" id="2231603"/>
    <lineage>
        <taxon>Eukaryota</taxon>
        <taxon>Fungi</taxon>
        <taxon>Dikarya</taxon>
        <taxon>Ascomycota</taxon>
        <taxon>Pezizomycotina</taxon>
        <taxon>Sordariomycetes</taxon>
        <taxon>Hypocreomycetidae</taxon>
        <taxon>Hypocreales</taxon>
        <taxon>Cordycipitaceae</taxon>
        <taxon>Akanthomyces</taxon>
    </lineage>
</organism>
<protein>
    <submittedName>
        <fullName evidence="1">Uncharacterized protein</fullName>
    </submittedName>
</protein>
<evidence type="ECO:0000313" key="1">
    <source>
        <dbReference type="EMBL" id="KAJ4146922.1"/>
    </source>
</evidence>
<dbReference type="RefSeq" id="XP_056049863.1">
    <property type="nucleotide sequence ID" value="XM_056192759.1"/>
</dbReference>
<dbReference type="KEGG" id="amus:LMH87_001477"/>
<dbReference type="Proteomes" id="UP001144673">
    <property type="component" value="Chromosome 3"/>
</dbReference>
<comment type="caution">
    <text evidence="1">The sequence shown here is derived from an EMBL/GenBank/DDBJ whole genome shotgun (WGS) entry which is preliminary data.</text>
</comment>
<evidence type="ECO:0000313" key="2">
    <source>
        <dbReference type="Proteomes" id="UP001144673"/>
    </source>
</evidence>
<proteinExistence type="predicted"/>
<name>A0A9W8Q569_AKAMU</name>
<accession>A0A9W8Q569</accession>
<reference evidence="1" key="1">
    <citation type="journal article" date="2023" name="Access Microbiol">
        <title>De-novo genome assembly for Akanthomyces muscarius, a biocontrol agent of insect agricultural pests.</title>
        <authorList>
            <person name="Erdos Z."/>
            <person name="Studholme D.J."/>
            <person name="Raymond B."/>
            <person name="Sharma M."/>
        </authorList>
    </citation>
    <scope>NUCLEOTIDE SEQUENCE</scope>
    <source>
        <strain evidence="1">Ve6</strain>
    </source>
</reference>
<dbReference type="GeneID" id="80888636"/>
<dbReference type="AlphaFoldDB" id="A0A9W8Q569"/>
<gene>
    <name evidence="1" type="ORF">LMH87_001477</name>
</gene>
<dbReference type="EMBL" id="JAJHUN010000010">
    <property type="protein sequence ID" value="KAJ4146922.1"/>
    <property type="molecule type" value="Genomic_DNA"/>
</dbReference>
<sequence>MVVTHQLLGISGDRKDSTPTKLDIWTKVEGKLTYELPEHDIVLNTTEHHQHRVKWIGAVLRHIEKKLGNEKFGTHLKGISDCVGFKGKNYILILAPFGTSPKRIQELDEVTSTDGELIIVL</sequence>